<evidence type="ECO:0000313" key="2">
    <source>
        <dbReference type="Proteomes" id="UP000295674"/>
    </source>
</evidence>
<dbReference type="EMBL" id="SMKS01000045">
    <property type="protein sequence ID" value="TDD02801.1"/>
    <property type="molecule type" value="Genomic_DNA"/>
</dbReference>
<keyword evidence="2" id="KW-1185">Reference proteome</keyword>
<proteinExistence type="predicted"/>
<dbReference type="OrthoDB" id="5198651at2"/>
<comment type="caution">
    <text evidence="1">The sequence shown here is derived from an EMBL/GenBank/DDBJ whole genome shotgun (WGS) entry which is preliminary data.</text>
</comment>
<evidence type="ECO:0008006" key="3">
    <source>
        <dbReference type="Google" id="ProtNLM"/>
    </source>
</evidence>
<gene>
    <name evidence="1" type="ORF">E1181_21990</name>
</gene>
<sequence length="88" mass="10488">MDREPDPDARRRYRAFIRANHPDAGGDPEVFAAGLERLRARSRPQRGRERRPDRYDAPVEVVPDARMVTRLAGRVRAWRRRRKRSRVR</sequence>
<dbReference type="AlphaFoldDB" id="A0A4R4VDA8"/>
<dbReference type="InterPro" id="IPR036869">
    <property type="entry name" value="J_dom_sf"/>
</dbReference>
<evidence type="ECO:0000313" key="1">
    <source>
        <dbReference type="EMBL" id="TDD02801.1"/>
    </source>
</evidence>
<name>A0A4R4VDA8_9PSEU</name>
<accession>A0A4R4VDA8</accession>
<dbReference type="RefSeq" id="WP_132677538.1">
    <property type="nucleotide sequence ID" value="NZ_SMKS01000045.1"/>
</dbReference>
<dbReference type="Proteomes" id="UP000295674">
    <property type="component" value="Unassembled WGS sequence"/>
</dbReference>
<dbReference type="SUPFAM" id="SSF46565">
    <property type="entry name" value="Chaperone J-domain"/>
    <property type="match status" value="1"/>
</dbReference>
<protein>
    <recommendedName>
        <fullName evidence="3">J domain-containing protein</fullName>
    </recommendedName>
</protein>
<organism evidence="1 2">
    <name type="scientific">Saccharopolyspora terrae</name>
    <dbReference type="NCBI Taxonomy" id="2530384"/>
    <lineage>
        <taxon>Bacteria</taxon>
        <taxon>Bacillati</taxon>
        <taxon>Actinomycetota</taxon>
        <taxon>Actinomycetes</taxon>
        <taxon>Pseudonocardiales</taxon>
        <taxon>Pseudonocardiaceae</taxon>
        <taxon>Saccharopolyspora</taxon>
    </lineage>
</organism>
<reference evidence="1 2" key="1">
    <citation type="submission" date="2019-03" db="EMBL/GenBank/DDBJ databases">
        <title>Draft genome sequences of novel Actinobacteria.</title>
        <authorList>
            <person name="Sahin N."/>
            <person name="Ay H."/>
            <person name="Saygin H."/>
        </authorList>
    </citation>
    <scope>NUCLEOTIDE SEQUENCE [LARGE SCALE GENOMIC DNA]</scope>
    <source>
        <strain evidence="1 2">16K309</strain>
    </source>
</reference>